<dbReference type="InterPro" id="IPR040624">
    <property type="entry name" value="HalOD1"/>
</dbReference>
<organism evidence="2 3">
    <name type="scientific">Haloarcula rubra</name>
    <dbReference type="NCBI Taxonomy" id="2487747"/>
    <lineage>
        <taxon>Archaea</taxon>
        <taxon>Methanobacteriati</taxon>
        <taxon>Methanobacteriota</taxon>
        <taxon>Stenosarchaea group</taxon>
        <taxon>Halobacteria</taxon>
        <taxon>Halobacteriales</taxon>
        <taxon>Haloarculaceae</taxon>
        <taxon>Haloarcula</taxon>
    </lineage>
</organism>
<dbReference type="RefSeq" id="WP_220619191.1">
    <property type="nucleotide sequence ID" value="NZ_RKLR01000005.1"/>
</dbReference>
<feature type="domain" description="Halobacterial output" evidence="1">
    <location>
        <begin position="14"/>
        <end position="85"/>
    </location>
</feature>
<gene>
    <name evidence="2" type="ORF">EGH21_14435</name>
</gene>
<dbReference type="Proteomes" id="UP001430377">
    <property type="component" value="Unassembled WGS sequence"/>
</dbReference>
<keyword evidence="3" id="KW-1185">Reference proteome</keyword>
<name>A0AAW4PRM9_9EURY</name>
<protein>
    <recommendedName>
        <fullName evidence="1">Halobacterial output domain-containing protein</fullName>
    </recommendedName>
</protein>
<evidence type="ECO:0000313" key="3">
    <source>
        <dbReference type="Proteomes" id="UP001430377"/>
    </source>
</evidence>
<accession>A0AAW4PRM9</accession>
<dbReference type="AlphaFoldDB" id="A0AAW4PRM9"/>
<dbReference type="EMBL" id="RKLR01000005">
    <property type="protein sequence ID" value="MBX0324233.1"/>
    <property type="molecule type" value="Genomic_DNA"/>
</dbReference>
<evidence type="ECO:0000313" key="2">
    <source>
        <dbReference type="EMBL" id="MBX0324233.1"/>
    </source>
</evidence>
<reference evidence="2 3" key="1">
    <citation type="submission" date="2021-06" db="EMBL/GenBank/DDBJ databases">
        <title>Halomicroarcula sp. a new haloarchaeum isolated from saline soil.</title>
        <authorList>
            <person name="Duran-Viseras A."/>
            <person name="Sanchez-Porro C."/>
            <person name="Ventosa A."/>
        </authorList>
    </citation>
    <scope>NUCLEOTIDE SEQUENCE [LARGE SCALE GENOMIC DNA]</scope>
    <source>
        <strain evidence="2 3">F13</strain>
    </source>
</reference>
<dbReference type="Pfam" id="PF18545">
    <property type="entry name" value="HalOD1"/>
    <property type="match status" value="1"/>
</dbReference>
<sequence length="99" mass="10631">MNCPTPSSTANDADALVVAITEAIAAKRGVDPIDLPPLNDYVDVDALASLFPAGTDSRATHGHVRFETANYEVSVYHDGTFDVRPLDDPVSGAAYRERR</sequence>
<comment type="caution">
    <text evidence="2">The sequence shown here is derived from an EMBL/GenBank/DDBJ whole genome shotgun (WGS) entry which is preliminary data.</text>
</comment>
<proteinExistence type="predicted"/>
<evidence type="ECO:0000259" key="1">
    <source>
        <dbReference type="Pfam" id="PF18545"/>
    </source>
</evidence>